<feature type="compositionally biased region" description="Basic and acidic residues" evidence="1">
    <location>
        <begin position="98"/>
        <end position="107"/>
    </location>
</feature>
<dbReference type="Proteomes" id="UP001516023">
    <property type="component" value="Unassembled WGS sequence"/>
</dbReference>
<keyword evidence="4" id="KW-1185">Reference proteome</keyword>
<feature type="region of interest" description="Disordered" evidence="1">
    <location>
        <begin position="92"/>
        <end position="136"/>
    </location>
</feature>
<feature type="compositionally biased region" description="Basic and acidic residues" evidence="1">
    <location>
        <begin position="54"/>
        <end position="69"/>
    </location>
</feature>
<proteinExistence type="predicted"/>
<gene>
    <name evidence="3" type="ORF">HJC23_013515</name>
</gene>
<feature type="chain" id="PRO_5044838556" evidence="2">
    <location>
        <begin position="23"/>
        <end position="495"/>
    </location>
</feature>
<feature type="region of interest" description="Disordered" evidence="1">
    <location>
        <begin position="54"/>
        <end position="77"/>
    </location>
</feature>
<dbReference type="Gene3D" id="1.10.1200.210">
    <property type="entry name" value="Chaperonin-like RbcX"/>
    <property type="match status" value="1"/>
</dbReference>
<evidence type="ECO:0000256" key="1">
    <source>
        <dbReference type="SAM" id="MobiDB-lite"/>
    </source>
</evidence>
<reference evidence="3 4" key="1">
    <citation type="journal article" date="2020" name="G3 (Bethesda)">
        <title>Improved Reference Genome for Cyclotella cryptica CCMP332, a Model for Cell Wall Morphogenesis, Salinity Adaptation, and Lipid Production in Diatoms (Bacillariophyta).</title>
        <authorList>
            <person name="Roberts W.R."/>
            <person name="Downey K.M."/>
            <person name="Ruck E.C."/>
            <person name="Traller J.C."/>
            <person name="Alverson A.J."/>
        </authorList>
    </citation>
    <scope>NUCLEOTIDE SEQUENCE [LARGE SCALE GENOMIC DNA]</scope>
    <source>
        <strain evidence="3 4">CCMP332</strain>
    </source>
</reference>
<evidence type="ECO:0000256" key="2">
    <source>
        <dbReference type="SAM" id="SignalP"/>
    </source>
</evidence>
<sequence length="495" mass="56284">MILLTSGQRLIVTGCLLSSCLGFGPVSLPSNHDTARKSKLFGLSNVNDYFDSFRKNDNSNDGSNKETGKNEPTQGSSYASVNDYFNTFNKPNIAKSDTGQRSDKWHGNDNFGINNYRGSDGISKETESISPNPPQSMKQMTFSEIVAYNNARLCPKMFLTQRAIQSFCYLLAECRDPHSGKWIEDFLGVKGLANYHGTGAFNVTKYPTWDSLLLDMMMQKNEKMIVSAKRRGRGHGGWSKNNPYLQERWVEFPIDIHPTSLVQRLLPVREQLSSEFERDLEIVQIVDGMIMESYFHRLRDGRTSQTPMDTTFERISVNILSNFTEFQGSGSSSPFRKGNFDLLYSLCTQASTHRLLRELQSSSPDDVSFRWLKRFYTERVSEYFDGDQPFGRADDFIDALLRSPPSFMELSDRKSVGLTDPLRLAERIIAIRSETAEEWKNAMREVKEDHLQLNDILIRVMLGKVIDDSVSDSEGTVMIVEERTLEPLDDAGLFE</sequence>
<comment type="caution">
    <text evidence="3">The sequence shown here is derived from an EMBL/GenBank/DDBJ whole genome shotgun (WGS) entry which is preliminary data.</text>
</comment>
<name>A0ABD3NX21_9STRA</name>
<evidence type="ECO:0000313" key="4">
    <source>
        <dbReference type="Proteomes" id="UP001516023"/>
    </source>
</evidence>
<dbReference type="EMBL" id="JABMIG020000357">
    <property type="protein sequence ID" value="KAL3780223.1"/>
    <property type="molecule type" value="Genomic_DNA"/>
</dbReference>
<dbReference type="AlphaFoldDB" id="A0ABD3NX21"/>
<organism evidence="3 4">
    <name type="scientific">Cyclotella cryptica</name>
    <dbReference type="NCBI Taxonomy" id="29204"/>
    <lineage>
        <taxon>Eukaryota</taxon>
        <taxon>Sar</taxon>
        <taxon>Stramenopiles</taxon>
        <taxon>Ochrophyta</taxon>
        <taxon>Bacillariophyta</taxon>
        <taxon>Coscinodiscophyceae</taxon>
        <taxon>Thalassiosirophycidae</taxon>
        <taxon>Stephanodiscales</taxon>
        <taxon>Stephanodiscaceae</taxon>
        <taxon>Cyclotella</taxon>
    </lineage>
</organism>
<protein>
    <submittedName>
        <fullName evidence="3">Uncharacterized protein</fullName>
    </submittedName>
</protein>
<dbReference type="InterPro" id="IPR038052">
    <property type="entry name" value="Chaperonin_RbcX_sf"/>
</dbReference>
<accession>A0ABD3NX21</accession>
<feature type="signal peptide" evidence="2">
    <location>
        <begin position="1"/>
        <end position="22"/>
    </location>
</feature>
<keyword evidence="2" id="KW-0732">Signal</keyword>
<evidence type="ECO:0000313" key="3">
    <source>
        <dbReference type="EMBL" id="KAL3780223.1"/>
    </source>
</evidence>